<dbReference type="EMBL" id="GBHO01009050">
    <property type="protein sequence ID" value="JAG34554.1"/>
    <property type="molecule type" value="Transcribed_RNA"/>
</dbReference>
<organism evidence="2">
    <name type="scientific">Lygus hesperus</name>
    <name type="common">Western plant bug</name>
    <dbReference type="NCBI Taxonomy" id="30085"/>
    <lineage>
        <taxon>Eukaryota</taxon>
        <taxon>Metazoa</taxon>
        <taxon>Ecdysozoa</taxon>
        <taxon>Arthropoda</taxon>
        <taxon>Hexapoda</taxon>
        <taxon>Insecta</taxon>
        <taxon>Pterygota</taxon>
        <taxon>Neoptera</taxon>
        <taxon>Paraneoptera</taxon>
        <taxon>Hemiptera</taxon>
        <taxon>Heteroptera</taxon>
        <taxon>Panheteroptera</taxon>
        <taxon>Cimicomorpha</taxon>
        <taxon>Miridae</taxon>
        <taxon>Mirini</taxon>
        <taxon>Lygus</taxon>
    </lineage>
</organism>
<dbReference type="GO" id="GO:0005634">
    <property type="term" value="C:nucleus"/>
    <property type="evidence" value="ECO:0007669"/>
    <property type="project" value="TreeGrafter"/>
</dbReference>
<name>A0A0A9YQU2_LYGHE</name>
<sequence length="226" mass="24940">MCDVFPNFVQGKKFAVLQDTGQLDPNPRDRKLLENCFVMIHECTYDNSMKCEAQRSRHSYPDIVARLANSLQVQNLILTHFSTRYRRERFIFTDRDLDPLASKNDEAVYIPVLPNGKQLAVSYAPPFESDTVPFSPRIKGKFGGYIFIAEDVLESTTTTDGGVSKQIALNAVAGAVGDVVHSTTVPTDTVVSMDHGTSADTIAYTDTVVSPDWVDPIDVHTVPVVG</sequence>
<gene>
    <name evidence="2" type="primary">rbn_6</name>
    <name evidence="1" type="synonym">rbn_9</name>
    <name evidence="1" type="ORF">CM83_8386</name>
    <name evidence="2" type="ORF">CM83_8390</name>
</gene>
<dbReference type="PANTHER" id="PTHR46018">
    <property type="entry name" value="ZINC PHOSPHODIESTERASE ELAC PROTEIN 1"/>
    <property type="match status" value="1"/>
</dbReference>
<protein>
    <submittedName>
        <fullName evidence="2">Ribonuclease BN</fullName>
    </submittedName>
</protein>
<proteinExistence type="predicted"/>
<dbReference type="SUPFAM" id="SSF56281">
    <property type="entry name" value="Metallo-hydrolase/oxidoreductase"/>
    <property type="match status" value="1"/>
</dbReference>
<dbReference type="GO" id="GO:0042781">
    <property type="term" value="F:3'-tRNA processing endoribonuclease activity"/>
    <property type="evidence" value="ECO:0007669"/>
    <property type="project" value="TreeGrafter"/>
</dbReference>
<reference evidence="2" key="2">
    <citation type="submission" date="2014-07" db="EMBL/GenBank/DDBJ databases">
        <authorList>
            <person name="Hull J."/>
        </authorList>
    </citation>
    <scope>NUCLEOTIDE SEQUENCE</scope>
</reference>
<dbReference type="InterPro" id="IPR036866">
    <property type="entry name" value="RibonucZ/Hydroxyglut_hydro"/>
</dbReference>
<dbReference type="AlphaFoldDB" id="A0A0A9YQU2"/>
<evidence type="ECO:0000313" key="1">
    <source>
        <dbReference type="EMBL" id="JAG34552.1"/>
    </source>
</evidence>
<dbReference type="PANTHER" id="PTHR46018:SF2">
    <property type="entry name" value="ZINC PHOSPHODIESTERASE ELAC PROTEIN 1"/>
    <property type="match status" value="1"/>
</dbReference>
<reference evidence="2" key="1">
    <citation type="journal article" date="2014" name="PLoS ONE">
        <title>Transcriptome-Based Identification of ABC Transporters in the Western Tarnished Plant Bug Lygus hesperus.</title>
        <authorList>
            <person name="Hull J.J."/>
            <person name="Chaney K."/>
            <person name="Geib S.M."/>
            <person name="Fabrick J.A."/>
            <person name="Brent C.S."/>
            <person name="Walsh D."/>
            <person name="Lavine L.C."/>
        </authorList>
    </citation>
    <scope>NUCLEOTIDE SEQUENCE</scope>
</reference>
<accession>A0A0A9YQU2</accession>
<evidence type="ECO:0000313" key="2">
    <source>
        <dbReference type="EMBL" id="JAG34554.1"/>
    </source>
</evidence>
<dbReference type="EMBL" id="GBHO01009052">
    <property type="protein sequence ID" value="JAG34552.1"/>
    <property type="molecule type" value="Transcribed_RNA"/>
</dbReference>
<dbReference type="Gene3D" id="3.60.15.10">
    <property type="entry name" value="Ribonuclease Z/Hydroxyacylglutathione hydrolase-like"/>
    <property type="match status" value="1"/>
</dbReference>